<dbReference type="NCBIfam" id="TIGR00172">
    <property type="entry name" value="maf"/>
    <property type="match status" value="1"/>
</dbReference>
<comment type="subcellular location">
    <subcellularLocation>
        <location evidence="3">Cytoplasm</location>
    </subcellularLocation>
</comment>
<reference evidence="4 5" key="1">
    <citation type="submission" date="2019-07" db="EMBL/GenBank/DDBJ databases">
        <title>Genome sequence of Acholeplasma laidlawii strain with increased resistance to erythromycin.</title>
        <authorList>
            <person name="Medvedeva E.S."/>
            <person name="Baranova N.B."/>
            <person name="Siniagina M.N."/>
            <person name="Mouzykantov A."/>
            <person name="Chernova O.A."/>
            <person name="Chernov V.M."/>
        </authorList>
    </citation>
    <scope>NUCLEOTIDE SEQUENCE [LARGE SCALE GENOMIC DNA]</scope>
    <source>
        <strain evidence="4 5">PG8REry</strain>
    </source>
</reference>
<protein>
    <recommendedName>
        <fullName evidence="3">Nucleoside triphosphate pyrophosphatase</fullName>
        <ecNumber evidence="3">3.6.1.9</ecNumber>
    </recommendedName>
    <alternativeName>
        <fullName evidence="3">Nucleotide pyrophosphatase</fullName>
        <shortName evidence="3">Nucleotide PPase</shortName>
    </alternativeName>
</protein>
<dbReference type="EMBL" id="VKID01000002">
    <property type="protein sequence ID" value="TRX99337.1"/>
    <property type="molecule type" value="Genomic_DNA"/>
</dbReference>
<accession>A0A553IGM8</accession>
<dbReference type="Proteomes" id="UP000315938">
    <property type="component" value="Unassembled WGS sequence"/>
</dbReference>
<keyword evidence="3" id="KW-0546">Nucleotide metabolism</keyword>
<sequence length="190" mass="21116">MLILGSGSARRKELLESASIDFLLVPSDYNESQVAFEGDTLKYVETIAENKAKALLHKYPLDVILTADTVVEVDGEILGKPKDIEDAQKMLQLLNDKTHHVYTGVCIVSKDKKEVFVESASVTFNKLSTLDIESYIQTKEPMDKAGAYAIKGIGAKLIKQYDGDFHTIMGLPLKLVLEKLKDFNIVPKLK</sequence>
<organism evidence="4 5">
    <name type="scientific">Acholeplasma laidlawii</name>
    <dbReference type="NCBI Taxonomy" id="2148"/>
    <lineage>
        <taxon>Bacteria</taxon>
        <taxon>Bacillati</taxon>
        <taxon>Mycoplasmatota</taxon>
        <taxon>Mollicutes</taxon>
        <taxon>Acholeplasmatales</taxon>
        <taxon>Acholeplasmataceae</taxon>
        <taxon>Acholeplasma</taxon>
    </lineage>
</organism>
<dbReference type="PANTHER" id="PTHR43213:SF5">
    <property type="entry name" value="BIFUNCTIONAL DTTP_UTP PYROPHOSPHATASE_METHYLTRANSFERASE PROTEIN-RELATED"/>
    <property type="match status" value="1"/>
</dbReference>
<comment type="cofactor">
    <cofactor evidence="1 3">
        <name>a divalent metal cation</name>
        <dbReference type="ChEBI" id="CHEBI:60240"/>
    </cofactor>
</comment>
<dbReference type="GO" id="GO:0009117">
    <property type="term" value="P:nucleotide metabolic process"/>
    <property type="evidence" value="ECO:0007669"/>
    <property type="project" value="UniProtKB-KW"/>
</dbReference>
<comment type="function">
    <text evidence="3">Nucleoside triphosphate pyrophosphatase. May have a dual role in cell division arrest and in preventing the incorporation of modified nucleotides into cellular nucleic acids.</text>
</comment>
<evidence type="ECO:0000256" key="3">
    <source>
        <dbReference type="HAMAP-Rule" id="MF_00528"/>
    </source>
</evidence>
<dbReference type="GO" id="GO:0047429">
    <property type="term" value="F:nucleoside triphosphate diphosphatase activity"/>
    <property type="evidence" value="ECO:0007669"/>
    <property type="project" value="UniProtKB-EC"/>
</dbReference>
<feature type="active site" description="Proton acceptor" evidence="3">
    <location>
        <position position="68"/>
    </location>
</feature>
<comment type="catalytic activity">
    <reaction evidence="3">
        <text>a ribonucleoside 5'-triphosphate + H2O = a ribonucleoside 5'-phosphate + diphosphate + H(+)</text>
        <dbReference type="Rhea" id="RHEA:23996"/>
        <dbReference type="ChEBI" id="CHEBI:15377"/>
        <dbReference type="ChEBI" id="CHEBI:15378"/>
        <dbReference type="ChEBI" id="CHEBI:33019"/>
        <dbReference type="ChEBI" id="CHEBI:58043"/>
        <dbReference type="ChEBI" id="CHEBI:61557"/>
        <dbReference type="EC" id="3.6.1.9"/>
    </reaction>
</comment>
<comment type="similarity">
    <text evidence="3">Belongs to the Maf family.</text>
</comment>
<dbReference type="AlphaFoldDB" id="A0A553IGM8"/>
<dbReference type="Pfam" id="PF02545">
    <property type="entry name" value="Maf"/>
    <property type="match status" value="1"/>
</dbReference>
<dbReference type="CDD" id="cd00555">
    <property type="entry name" value="Maf"/>
    <property type="match status" value="1"/>
</dbReference>
<dbReference type="PANTHER" id="PTHR43213">
    <property type="entry name" value="BIFUNCTIONAL DTTP/UTP PYROPHOSPHATASE/METHYLTRANSFERASE PROTEIN-RELATED"/>
    <property type="match status" value="1"/>
</dbReference>
<evidence type="ECO:0000313" key="5">
    <source>
        <dbReference type="Proteomes" id="UP000315938"/>
    </source>
</evidence>
<dbReference type="EC" id="3.6.1.9" evidence="3"/>
<dbReference type="InterPro" id="IPR003697">
    <property type="entry name" value="Maf-like"/>
</dbReference>
<keyword evidence="3" id="KW-0963">Cytoplasm</keyword>
<dbReference type="SUPFAM" id="SSF52972">
    <property type="entry name" value="ITPase-like"/>
    <property type="match status" value="1"/>
</dbReference>
<evidence type="ECO:0000313" key="4">
    <source>
        <dbReference type="EMBL" id="TRX99337.1"/>
    </source>
</evidence>
<comment type="caution">
    <text evidence="3">Lacks conserved residue(s) required for the propagation of feature annotation.</text>
</comment>
<dbReference type="Gene3D" id="3.90.950.10">
    <property type="match status" value="1"/>
</dbReference>
<dbReference type="GO" id="GO:0005737">
    <property type="term" value="C:cytoplasm"/>
    <property type="evidence" value="ECO:0007669"/>
    <property type="project" value="UniProtKB-SubCell"/>
</dbReference>
<evidence type="ECO:0000256" key="2">
    <source>
        <dbReference type="ARBA" id="ARBA00022801"/>
    </source>
</evidence>
<proteinExistence type="inferred from homology"/>
<evidence type="ECO:0000256" key="1">
    <source>
        <dbReference type="ARBA" id="ARBA00001968"/>
    </source>
</evidence>
<dbReference type="RefSeq" id="WP_064212004.1">
    <property type="nucleotide sequence ID" value="NZ_JACAOE010000002.1"/>
</dbReference>
<dbReference type="PIRSF" id="PIRSF006305">
    <property type="entry name" value="Maf"/>
    <property type="match status" value="1"/>
</dbReference>
<gene>
    <name evidence="4" type="primary">maf</name>
    <name evidence="4" type="ORF">FNV44_06460</name>
</gene>
<keyword evidence="2 3" id="KW-0378">Hydrolase</keyword>
<comment type="catalytic activity">
    <reaction evidence="3">
        <text>a 2'-deoxyribonucleoside 5'-triphosphate + H2O = a 2'-deoxyribonucleoside 5'-phosphate + diphosphate + H(+)</text>
        <dbReference type="Rhea" id="RHEA:44644"/>
        <dbReference type="ChEBI" id="CHEBI:15377"/>
        <dbReference type="ChEBI" id="CHEBI:15378"/>
        <dbReference type="ChEBI" id="CHEBI:33019"/>
        <dbReference type="ChEBI" id="CHEBI:61560"/>
        <dbReference type="ChEBI" id="CHEBI:65317"/>
        <dbReference type="EC" id="3.6.1.9"/>
    </reaction>
</comment>
<comment type="caution">
    <text evidence="4">The sequence shown here is derived from an EMBL/GenBank/DDBJ whole genome shotgun (WGS) entry which is preliminary data.</text>
</comment>
<name>A0A553IGM8_ACHLA</name>
<dbReference type="HAMAP" id="MF_00528">
    <property type="entry name" value="Maf"/>
    <property type="match status" value="1"/>
</dbReference>
<dbReference type="InterPro" id="IPR029001">
    <property type="entry name" value="ITPase-like_fam"/>
</dbReference>